<feature type="region of interest" description="Disordered" evidence="3">
    <location>
        <begin position="60"/>
        <end position="79"/>
    </location>
</feature>
<keyword evidence="6" id="KW-1185">Reference proteome</keyword>
<protein>
    <recommendedName>
        <fullName evidence="4">Stealth protein CR2 conserved region 2 domain-containing protein</fullName>
    </recommendedName>
</protein>
<dbReference type="GO" id="GO:0046835">
    <property type="term" value="P:carbohydrate phosphorylation"/>
    <property type="evidence" value="ECO:0007669"/>
    <property type="project" value="TreeGrafter"/>
</dbReference>
<dbReference type="STRING" id="1182542.W9XYG4"/>
<accession>W9XYG4</accession>
<feature type="compositionally biased region" description="Acidic residues" evidence="3">
    <location>
        <begin position="132"/>
        <end position="146"/>
    </location>
</feature>
<dbReference type="GeneID" id="19170308"/>
<organism evidence="5 6">
    <name type="scientific">Capronia epimyces CBS 606.96</name>
    <dbReference type="NCBI Taxonomy" id="1182542"/>
    <lineage>
        <taxon>Eukaryota</taxon>
        <taxon>Fungi</taxon>
        <taxon>Dikarya</taxon>
        <taxon>Ascomycota</taxon>
        <taxon>Pezizomycotina</taxon>
        <taxon>Eurotiomycetes</taxon>
        <taxon>Chaetothyriomycetidae</taxon>
        <taxon>Chaetothyriales</taxon>
        <taxon>Herpotrichiellaceae</taxon>
        <taxon>Capronia</taxon>
    </lineage>
</organism>
<feature type="compositionally biased region" description="Basic and acidic residues" evidence="3">
    <location>
        <begin position="161"/>
        <end position="171"/>
    </location>
</feature>
<dbReference type="Pfam" id="PF11380">
    <property type="entry name" value="Stealth_CR2"/>
    <property type="match status" value="1"/>
</dbReference>
<evidence type="ECO:0000256" key="1">
    <source>
        <dbReference type="ARBA" id="ARBA00007583"/>
    </source>
</evidence>
<proteinExistence type="inferred from homology"/>
<keyword evidence="2" id="KW-0808">Transferase</keyword>
<dbReference type="eggNOG" id="ENOG502QQMR">
    <property type="taxonomic scope" value="Eukaryota"/>
</dbReference>
<comment type="caution">
    <text evidence="5">The sequence shown here is derived from an EMBL/GenBank/DDBJ whole genome shotgun (WGS) entry which is preliminary data.</text>
</comment>
<dbReference type="OrthoDB" id="263283at2759"/>
<dbReference type="PANTHER" id="PTHR24045">
    <property type="match status" value="1"/>
</dbReference>
<dbReference type="InterPro" id="IPR047141">
    <property type="entry name" value="Stealth"/>
</dbReference>
<dbReference type="GO" id="GO:0003976">
    <property type="term" value="F:UDP-N-acetylglucosamine-lysosomal-enzyme N-acetylglucosaminephosphotransferase activity"/>
    <property type="evidence" value="ECO:0007669"/>
    <property type="project" value="TreeGrafter"/>
</dbReference>
<feature type="compositionally biased region" description="Acidic residues" evidence="3">
    <location>
        <begin position="197"/>
        <end position="207"/>
    </location>
</feature>
<reference evidence="5 6" key="1">
    <citation type="submission" date="2013-03" db="EMBL/GenBank/DDBJ databases">
        <title>The Genome Sequence of Capronia epimyces CBS 606.96.</title>
        <authorList>
            <consortium name="The Broad Institute Genomics Platform"/>
            <person name="Cuomo C."/>
            <person name="de Hoog S."/>
            <person name="Gorbushina A."/>
            <person name="Walker B."/>
            <person name="Young S.K."/>
            <person name="Zeng Q."/>
            <person name="Gargeya S."/>
            <person name="Fitzgerald M."/>
            <person name="Haas B."/>
            <person name="Abouelleil A."/>
            <person name="Allen A.W."/>
            <person name="Alvarado L."/>
            <person name="Arachchi H.M."/>
            <person name="Berlin A.M."/>
            <person name="Chapman S.B."/>
            <person name="Gainer-Dewar J."/>
            <person name="Goldberg J."/>
            <person name="Griggs A."/>
            <person name="Gujja S."/>
            <person name="Hansen M."/>
            <person name="Howarth C."/>
            <person name="Imamovic A."/>
            <person name="Ireland A."/>
            <person name="Larimer J."/>
            <person name="McCowan C."/>
            <person name="Murphy C."/>
            <person name="Pearson M."/>
            <person name="Poon T.W."/>
            <person name="Priest M."/>
            <person name="Roberts A."/>
            <person name="Saif S."/>
            <person name="Shea T."/>
            <person name="Sisk P."/>
            <person name="Sykes S."/>
            <person name="Wortman J."/>
            <person name="Nusbaum C."/>
            <person name="Birren B."/>
        </authorList>
    </citation>
    <scope>NUCLEOTIDE SEQUENCE [LARGE SCALE GENOMIC DNA]</scope>
    <source>
        <strain evidence="5 6">CBS 606.96</strain>
    </source>
</reference>
<dbReference type="InterPro" id="IPR021520">
    <property type="entry name" value="Stealth_CR2"/>
</dbReference>
<dbReference type="GO" id="GO:0005794">
    <property type="term" value="C:Golgi apparatus"/>
    <property type="evidence" value="ECO:0007669"/>
    <property type="project" value="TreeGrafter"/>
</dbReference>
<comment type="similarity">
    <text evidence="1">Belongs to the stealth family.</text>
</comment>
<feature type="region of interest" description="Disordered" evidence="3">
    <location>
        <begin position="113"/>
        <end position="214"/>
    </location>
</feature>
<name>W9XYG4_9EURO</name>
<evidence type="ECO:0000256" key="2">
    <source>
        <dbReference type="ARBA" id="ARBA00022679"/>
    </source>
</evidence>
<dbReference type="EMBL" id="AMGY01000005">
    <property type="protein sequence ID" value="EXJ82385.1"/>
    <property type="molecule type" value="Genomic_DNA"/>
</dbReference>
<dbReference type="RefSeq" id="XP_007734508.1">
    <property type="nucleotide sequence ID" value="XM_007736318.1"/>
</dbReference>
<feature type="domain" description="Stealth protein CR2 conserved region 2" evidence="4">
    <location>
        <begin position="306"/>
        <end position="423"/>
    </location>
</feature>
<dbReference type="PANTHER" id="PTHR24045:SF0">
    <property type="entry name" value="N-ACETYLGLUCOSAMINE-1-PHOSPHOTRANSFERASE SUBUNITS ALPHA_BETA"/>
    <property type="match status" value="1"/>
</dbReference>
<sequence>MYHAYGTYQPKKPAWKVDKRPRWPRRGSRPVLILLAALIAATVLLAWNCESVDHRRSQTYKTSLQRSEGGKVPPDQTPSSLEVVLEEKPSGGDTPSLGDSLWLHNHMASIKENHVEHGRGRDSQQGPVRHDEEEEEEASAPLEQDEAPSRNSKKHPVVSDPIKDEVTKDKVPVAAAAQDPLEGEVETAPAPPREPPVEELVEDESNESEQHLSLEQQAESLPEFVWVPFHEAVKNEVLQGWEDEWVSSGTFDEQKWGKLEEPRVDFAYLWVNGSEEDFQRTIRVWEERSVLNDPDGKWISSHGVNRYRDWDELRYSFRSIEKNAGNFTNTVKVLVNSIYQDGVPVRKQTPSWLAVADPEVARFVQVVPQEDMFEADKAVCLPTFNSLTIENQIFNTQSDVDQFVALSDDMLLTREHSAADVYSPLFGSVLSFKTNGYSTTSPPTEVDARRFGEKPYLIYTSWLLNRRFGTRKRKGQSHFGHSLSRSIMREAIEAFPRPEIQSACKRFRGEPGFQLYSWYATYHYLIERHREVLLWSYIMLRSDVDRNGVLSWSERQTILGDLAAGAQNARRVSFRRKIFYHVPFMLEKAGLRAPQVNTNSLWTSLDGPLAIRDADCAEFDLDECLAPGFGIGPDTSESIGSSSRNPAFSSAAVFDRLARQIPRCGDCLVKRLLQQTSSGLGPLLPHAETESQRQDRELVVKAVMRYKYVVVDPSDTLFVMVTDADQIDSTLYRPFVHNHKQLPGQLCLNDDVATTDEHELRDVQTAMRELLQALFPEKSRAELPL</sequence>
<evidence type="ECO:0000313" key="6">
    <source>
        <dbReference type="Proteomes" id="UP000019478"/>
    </source>
</evidence>
<dbReference type="HOGENOM" id="CLU_005484_1_0_1"/>
<evidence type="ECO:0000256" key="3">
    <source>
        <dbReference type="SAM" id="MobiDB-lite"/>
    </source>
</evidence>
<dbReference type="Proteomes" id="UP000019478">
    <property type="component" value="Unassembled WGS sequence"/>
</dbReference>
<feature type="compositionally biased region" description="Basic and acidic residues" evidence="3">
    <location>
        <begin position="113"/>
        <end position="122"/>
    </location>
</feature>
<evidence type="ECO:0000313" key="5">
    <source>
        <dbReference type="EMBL" id="EXJ82385.1"/>
    </source>
</evidence>
<gene>
    <name evidence="5" type="ORF">A1O3_06198</name>
</gene>
<evidence type="ECO:0000259" key="4">
    <source>
        <dbReference type="Pfam" id="PF11380"/>
    </source>
</evidence>
<dbReference type="AlphaFoldDB" id="W9XYG4"/>